<sequence>MPLGTYNTVTGGVSDSQFFKFNFDTSNKSLFGNFDVAGGQFIDGELFRQGTIGSKLELRQTANQGTTNILVDQNSGAITVTQVPEPASVLGLLAFGALGATLKGKKKLAAQKAEA</sequence>
<dbReference type="EMBL" id="BLAY01000121">
    <property type="protein sequence ID" value="GET41409.1"/>
    <property type="molecule type" value="Genomic_DNA"/>
</dbReference>
<dbReference type="NCBIfam" id="TIGR02595">
    <property type="entry name" value="PEP_CTERM"/>
    <property type="match status" value="1"/>
</dbReference>
<gene>
    <name evidence="2" type="ORF">MiSe_62210</name>
</gene>
<feature type="domain" description="Ice-binding protein C-terminal" evidence="1">
    <location>
        <begin position="82"/>
        <end position="103"/>
    </location>
</feature>
<evidence type="ECO:0000313" key="3">
    <source>
        <dbReference type="Proteomes" id="UP001050975"/>
    </source>
</evidence>
<keyword evidence="3" id="KW-1185">Reference proteome</keyword>
<dbReference type="Pfam" id="PF07589">
    <property type="entry name" value="PEP-CTERM"/>
    <property type="match status" value="1"/>
</dbReference>
<organism evidence="2 3">
    <name type="scientific">Microseira wollei NIES-4236</name>
    <dbReference type="NCBI Taxonomy" id="2530354"/>
    <lineage>
        <taxon>Bacteria</taxon>
        <taxon>Bacillati</taxon>
        <taxon>Cyanobacteriota</taxon>
        <taxon>Cyanophyceae</taxon>
        <taxon>Oscillatoriophycideae</taxon>
        <taxon>Aerosakkonematales</taxon>
        <taxon>Aerosakkonemataceae</taxon>
        <taxon>Microseira</taxon>
    </lineage>
</organism>
<dbReference type="Proteomes" id="UP001050975">
    <property type="component" value="Unassembled WGS sequence"/>
</dbReference>
<reference evidence="2" key="1">
    <citation type="submission" date="2019-10" db="EMBL/GenBank/DDBJ databases">
        <title>Draft genome sequece of Microseira wollei NIES-4236.</title>
        <authorList>
            <person name="Yamaguchi H."/>
            <person name="Suzuki S."/>
            <person name="Kawachi M."/>
        </authorList>
    </citation>
    <scope>NUCLEOTIDE SEQUENCE</scope>
    <source>
        <strain evidence="2">NIES-4236</strain>
    </source>
</reference>
<evidence type="ECO:0000313" key="2">
    <source>
        <dbReference type="EMBL" id="GET41409.1"/>
    </source>
</evidence>
<proteinExistence type="predicted"/>
<evidence type="ECO:0000259" key="1">
    <source>
        <dbReference type="Pfam" id="PF07589"/>
    </source>
</evidence>
<comment type="caution">
    <text evidence="2">The sequence shown here is derived from an EMBL/GenBank/DDBJ whole genome shotgun (WGS) entry which is preliminary data.</text>
</comment>
<accession>A0AAV3WKZ0</accession>
<dbReference type="RefSeq" id="WP_226587688.1">
    <property type="nucleotide sequence ID" value="NZ_BLAY01000121.1"/>
</dbReference>
<dbReference type="AlphaFoldDB" id="A0AAV3WKZ0"/>
<name>A0AAV3WKZ0_9CYAN</name>
<dbReference type="InterPro" id="IPR013424">
    <property type="entry name" value="Ice-binding_C"/>
</dbReference>
<protein>
    <recommendedName>
        <fullName evidence="1">Ice-binding protein C-terminal domain-containing protein</fullName>
    </recommendedName>
</protein>